<dbReference type="InterPro" id="IPR037185">
    <property type="entry name" value="EmrE-like"/>
</dbReference>
<evidence type="ECO:0000256" key="5">
    <source>
        <dbReference type="ARBA" id="ARBA00023136"/>
    </source>
</evidence>
<feature type="transmembrane region" description="Helical" evidence="6">
    <location>
        <begin position="122"/>
        <end position="141"/>
    </location>
</feature>
<feature type="transmembrane region" description="Helical" evidence="6">
    <location>
        <begin position="260"/>
        <end position="278"/>
    </location>
</feature>
<organism evidence="8 9">
    <name type="scientific">Chitinimonas prasina</name>
    <dbReference type="NCBI Taxonomy" id="1434937"/>
    <lineage>
        <taxon>Bacteria</taxon>
        <taxon>Pseudomonadati</taxon>
        <taxon>Pseudomonadota</taxon>
        <taxon>Betaproteobacteria</taxon>
        <taxon>Neisseriales</taxon>
        <taxon>Chitinibacteraceae</taxon>
        <taxon>Chitinimonas</taxon>
    </lineage>
</organism>
<keyword evidence="3 6" id="KW-0812">Transmembrane</keyword>
<dbReference type="InterPro" id="IPR000620">
    <property type="entry name" value="EamA_dom"/>
</dbReference>
<evidence type="ECO:0000313" key="8">
    <source>
        <dbReference type="EMBL" id="GLR12733.1"/>
    </source>
</evidence>
<keyword evidence="9" id="KW-1185">Reference proteome</keyword>
<dbReference type="InterPro" id="IPR050638">
    <property type="entry name" value="AA-Vitamin_Transporters"/>
</dbReference>
<feature type="transmembrane region" description="Helical" evidence="6">
    <location>
        <begin position="93"/>
        <end position="110"/>
    </location>
</feature>
<feature type="transmembrane region" description="Helical" evidence="6">
    <location>
        <begin position="173"/>
        <end position="195"/>
    </location>
</feature>
<evidence type="ECO:0000256" key="6">
    <source>
        <dbReference type="SAM" id="Phobius"/>
    </source>
</evidence>
<protein>
    <submittedName>
        <fullName evidence="8">Permease</fullName>
    </submittedName>
</protein>
<evidence type="ECO:0000256" key="3">
    <source>
        <dbReference type="ARBA" id="ARBA00022692"/>
    </source>
</evidence>
<evidence type="ECO:0000256" key="1">
    <source>
        <dbReference type="ARBA" id="ARBA00004141"/>
    </source>
</evidence>
<keyword evidence="5 6" id="KW-0472">Membrane</keyword>
<evidence type="ECO:0000256" key="4">
    <source>
        <dbReference type="ARBA" id="ARBA00022989"/>
    </source>
</evidence>
<accession>A0ABQ5YE28</accession>
<feature type="transmembrane region" description="Helical" evidence="6">
    <location>
        <begin position="237"/>
        <end position="254"/>
    </location>
</feature>
<comment type="subcellular location">
    <subcellularLocation>
        <location evidence="1">Membrane</location>
        <topology evidence="1">Multi-pass membrane protein</topology>
    </subcellularLocation>
</comment>
<evidence type="ECO:0000313" key="9">
    <source>
        <dbReference type="Proteomes" id="UP001156706"/>
    </source>
</evidence>
<evidence type="ECO:0000256" key="2">
    <source>
        <dbReference type="ARBA" id="ARBA00007362"/>
    </source>
</evidence>
<feature type="transmembrane region" description="Helical" evidence="6">
    <location>
        <begin position="147"/>
        <end position="166"/>
    </location>
</feature>
<name>A0ABQ5YE28_9NEIS</name>
<feature type="transmembrane region" description="Helical" evidence="6">
    <location>
        <begin position="207"/>
        <end position="225"/>
    </location>
</feature>
<dbReference type="Pfam" id="PF00892">
    <property type="entry name" value="EamA"/>
    <property type="match status" value="2"/>
</dbReference>
<dbReference type="SUPFAM" id="SSF103481">
    <property type="entry name" value="Multidrug resistance efflux transporter EmrE"/>
    <property type="match status" value="2"/>
</dbReference>
<comment type="similarity">
    <text evidence="2">Belongs to the EamA transporter family.</text>
</comment>
<keyword evidence="4 6" id="KW-1133">Transmembrane helix</keyword>
<evidence type="ECO:0000259" key="7">
    <source>
        <dbReference type="Pfam" id="PF00892"/>
    </source>
</evidence>
<feature type="domain" description="EamA" evidence="7">
    <location>
        <begin position="148"/>
        <end position="277"/>
    </location>
</feature>
<comment type="caution">
    <text evidence="8">The sequence shown here is derived from an EMBL/GenBank/DDBJ whole genome shotgun (WGS) entry which is preliminary data.</text>
</comment>
<proteinExistence type="inferred from homology"/>
<gene>
    <name evidence="8" type="ORF">GCM10007907_15230</name>
</gene>
<feature type="transmembrane region" description="Helical" evidence="6">
    <location>
        <begin position="35"/>
        <end position="52"/>
    </location>
</feature>
<dbReference type="PANTHER" id="PTHR32322:SF2">
    <property type="entry name" value="EAMA DOMAIN-CONTAINING PROTEIN"/>
    <property type="match status" value="1"/>
</dbReference>
<feature type="transmembrane region" description="Helical" evidence="6">
    <location>
        <begin position="64"/>
        <end position="87"/>
    </location>
</feature>
<dbReference type="PANTHER" id="PTHR32322">
    <property type="entry name" value="INNER MEMBRANE TRANSPORTER"/>
    <property type="match status" value="1"/>
</dbReference>
<sequence>MMSMPTLSTSTLCALAAILLWGSLALISVRLSSVPPFLLVGVALCIGGLCGLPRWRDWRIPGKTLLLGCYGLFGYHFCLFLALRYAPALEANLINYLWPLLIVLLSPLILPNMRLTGRHVLGGLLGLSGCVLIVLGKGVVSLGSQHLLGYVLAAIAAVMWATYSLLTQRVPPFPTGAVGGFCMASGLLSLLAHAALEPAYRIGAAEWAWLGLLGMGPMGAAFFLWDAALKRGDARAIGTLAYLTPLLSTGLLAAFGGGQFGWQAAVALCLILAGAWLGNRTAA</sequence>
<dbReference type="EMBL" id="BSOG01000002">
    <property type="protein sequence ID" value="GLR12733.1"/>
    <property type="molecule type" value="Genomic_DNA"/>
</dbReference>
<dbReference type="Proteomes" id="UP001156706">
    <property type="component" value="Unassembled WGS sequence"/>
</dbReference>
<feature type="domain" description="EamA" evidence="7">
    <location>
        <begin position="12"/>
        <end position="134"/>
    </location>
</feature>
<reference evidence="9" key="1">
    <citation type="journal article" date="2019" name="Int. J. Syst. Evol. Microbiol.">
        <title>The Global Catalogue of Microorganisms (GCM) 10K type strain sequencing project: providing services to taxonomists for standard genome sequencing and annotation.</title>
        <authorList>
            <consortium name="The Broad Institute Genomics Platform"/>
            <consortium name="The Broad Institute Genome Sequencing Center for Infectious Disease"/>
            <person name="Wu L."/>
            <person name="Ma J."/>
        </authorList>
    </citation>
    <scope>NUCLEOTIDE SEQUENCE [LARGE SCALE GENOMIC DNA]</scope>
    <source>
        <strain evidence="9">NBRC 110044</strain>
    </source>
</reference>